<comment type="caution">
    <text evidence="8">The sequence shown here is derived from an EMBL/GenBank/DDBJ whole genome shotgun (WGS) entry which is preliminary data.</text>
</comment>
<evidence type="ECO:0000256" key="3">
    <source>
        <dbReference type="ARBA" id="ARBA00022980"/>
    </source>
</evidence>
<evidence type="ECO:0000313" key="8">
    <source>
        <dbReference type="EMBL" id="TKR61703.1"/>
    </source>
</evidence>
<gene>
    <name evidence="8" type="ORF">L596_028783</name>
</gene>
<dbReference type="GO" id="GO:0005739">
    <property type="term" value="C:mitochondrion"/>
    <property type="evidence" value="ECO:0007669"/>
    <property type="project" value="UniProtKB-SubCell"/>
</dbReference>
<evidence type="ECO:0000256" key="6">
    <source>
        <dbReference type="ARBA" id="ARBA00035132"/>
    </source>
</evidence>
<organism evidence="8 9">
    <name type="scientific">Steinernema carpocapsae</name>
    <name type="common">Entomopathogenic nematode</name>
    <dbReference type="NCBI Taxonomy" id="34508"/>
    <lineage>
        <taxon>Eukaryota</taxon>
        <taxon>Metazoa</taxon>
        <taxon>Ecdysozoa</taxon>
        <taxon>Nematoda</taxon>
        <taxon>Chromadorea</taxon>
        <taxon>Rhabditida</taxon>
        <taxon>Tylenchina</taxon>
        <taxon>Panagrolaimomorpha</taxon>
        <taxon>Strongyloidoidea</taxon>
        <taxon>Steinernematidae</taxon>
        <taxon>Steinernema</taxon>
    </lineage>
</organism>
<evidence type="ECO:0000256" key="1">
    <source>
        <dbReference type="ARBA" id="ARBA00004173"/>
    </source>
</evidence>
<dbReference type="Pfam" id="PF08293">
    <property type="entry name" value="MRP-S33"/>
    <property type="match status" value="1"/>
</dbReference>
<comment type="subcellular location">
    <subcellularLocation>
        <location evidence="1">Mitochondrion</location>
    </subcellularLocation>
</comment>
<comment type="similarity">
    <text evidence="2">Belongs to the mitochondrion-specific ribosomal protein mS33 family.</text>
</comment>
<dbReference type="InterPro" id="IPR013219">
    <property type="entry name" value="Ribosomal_mS33"/>
</dbReference>
<dbReference type="OrthoDB" id="5980584at2759"/>
<reference evidence="8 9" key="2">
    <citation type="journal article" date="2019" name="G3 (Bethesda)">
        <title>Hybrid Assembly of the Genome of the Entomopathogenic Nematode Steinernema carpocapsae Identifies the X-Chromosome.</title>
        <authorList>
            <person name="Serra L."/>
            <person name="Macchietto M."/>
            <person name="Macias-Munoz A."/>
            <person name="McGill C.J."/>
            <person name="Rodriguez I.M."/>
            <person name="Rodriguez B."/>
            <person name="Murad R."/>
            <person name="Mortazavi A."/>
        </authorList>
    </citation>
    <scope>NUCLEOTIDE SEQUENCE [LARGE SCALE GENOMIC DNA]</scope>
    <source>
        <strain evidence="8 9">ALL</strain>
    </source>
</reference>
<dbReference type="EMBL" id="AZBU02000011">
    <property type="protein sequence ID" value="TKR61703.1"/>
    <property type="molecule type" value="Genomic_DNA"/>
</dbReference>
<dbReference type="GO" id="GO:1990904">
    <property type="term" value="C:ribonucleoprotein complex"/>
    <property type="evidence" value="ECO:0007669"/>
    <property type="project" value="UniProtKB-KW"/>
</dbReference>
<dbReference type="AlphaFoldDB" id="A0A4U5M0E7"/>
<keyword evidence="4" id="KW-0496">Mitochondrion</keyword>
<dbReference type="GO" id="GO:0005840">
    <property type="term" value="C:ribosome"/>
    <property type="evidence" value="ECO:0007669"/>
    <property type="project" value="UniProtKB-KW"/>
</dbReference>
<dbReference type="PANTHER" id="PTHR13362">
    <property type="entry name" value="MITOCHONDRIAL RIBOSOMAL PROTEIN S33"/>
    <property type="match status" value="1"/>
</dbReference>
<reference evidence="8 9" key="1">
    <citation type="journal article" date="2015" name="Genome Biol.">
        <title>Comparative genomics of Steinernema reveals deeply conserved gene regulatory networks.</title>
        <authorList>
            <person name="Dillman A.R."/>
            <person name="Macchietto M."/>
            <person name="Porter C.F."/>
            <person name="Rogers A."/>
            <person name="Williams B."/>
            <person name="Antoshechkin I."/>
            <person name="Lee M.M."/>
            <person name="Goodwin Z."/>
            <person name="Lu X."/>
            <person name="Lewis E.E."/>
            <person name="Goodrich-Blair H."/>
            <person name="Stock S.P."/>
            <person name="Adams B.J."/>
            <person name="Sternberg P.W."/>
            <person name="Mortazavi A."/>
        </authorList>
    </citation>
    <scope>NUCLEOTIDE SEQUENCE [LARGE SCALE GENOMIC DNA]</scope>
    <source>
        <strain evidence="8 9">ALL</strain>
    </source>
</reference>
<feature type="region of interest" description="Disordered" evidence="7">
    <location>
        <begin position="102"/>
        <end position="126"/>
    </location>
</feature>
<proteinExistence type="inferred from homology"/>
<keyword evidence="3" id="KW-0689">Ribosomal protein</keyword>
<accession>A0A4U5M0E7</accession>
<sequence>MVGRVMASRISHVSRGISADSAFGKRMDRLSNRIFGEVVRPTDVRSMKVVRVLTADPLDQREDKGVGYFPNQPMFHYLTKMLRLHGLYQDDHVIWRQIQDEQKSARGKVVSPPIGQGKRAQLRGKK</sequence>
<evidence type="ECO:0000256" key="4">
    <source>
        <dbReference type="ARBA" id="ARBA00023128"/>
    </source>
</evidence>
<evidence type="ECO:0000256" key="7">
    <source>
        <dbReference type="SAM" id="MobiDB-lite"/>
    </source>
</evidence>
<keyword evidence="5" id="KW-0687">Ribonucleoprotein</keyword>
<protein>
    <recommendedName>
        <fullName evidence="6">Small ribosomal subunit protein mS33</fullName>
    </recommendedName>
</protein>
<dbReference type="Proteomes" id="UP000298663">
    <property type="component" value="Unassembled WGS sequence"/>
</dbReference>
<dbReference type="PANTHER" id="PTHR13362:SF2">
    <property type="entry name" value="SMALL RIBOSOMAL SUBUNIT PROTEIN MS33"/>
    <property type="match status" value="1"/>
</dbReference>
<evidence type="ECO:0000313" key="9">
    <source>
        <dbReference type="Proteomes" id="UP000298663"/>
    </source>
</evidence>
<name>A0A4U5M0E7_STECR</name>
<evidence type="ECO:0000256" key="2">
    <source>
        <dbReference type="ARBA" id="ARBA00008970"/>
    </source>
</evidence>
<keyword evidence="9" id="KW-1185">Reference proteome</keyword>
<dbReference type="STRING" id="34508.A0A4U5M0E7"/>
<evidence type="ECO:0000256" key="5">
    <source>
        <dbReference type="ARBA" id="ARBA00023274"/>
    </source>
</evidence>